<name>A0A316UAL8_9BASI</name>
<organism evidence="1 2">
    <name type="scientific">Pseudomicrostroma glucosiphilum</name>
    <dbReference type="NCBI Taxonomy" id="1684307"/>
    <lineage>
        <taxon>Eukaryota</taxon>
        <taxon>Fungi</taxon>
        <taxon>Dikarya</taxon>
        <taxon>Basidiomycota</taxon>
        <taxon>Ustilaginomycotina</taxon>
        <taxon>Exobasidiomycetes</taxon>
        <taxon>Microstromatales</taxon>
        <taxon>Microstromatales incertae sedis</taxon>
        <taxon>Pseudomicrostroma</taxon>
    </lineage>
</organism>
<dbReference type="GeneID" id="37013662"/>
<protein>
    <submittedName>
        <fullName evidence="1">Uncharacterized protein</fullName>
    </submittedName>
</protein>
<sequence>MRRFLKAQGGSSPLPLLLPLYLSPLEPSPARKIGFMASSALPGARWSSDAYEDIPASGRNCAESEKAVARVNSDYKRAGREVLLANSALKSR</sequence>
<dbReference type="AlphaFoldDB" id="A0A316UAL8"/>
<gene>
    <name evidence="1" type="ORF">BCV69DRAFT_281276</name>
</gene>
<reference evidence="1 2" key="1">
    <citation type="journal article" date="2018" name="Mol. Biol. Evol.">
        <title>Broad Genomic Sampling Reveals a Smut Pathogenic Ancestry of the Fungal Clade Ustilaginomycotina.</title>
        <authorList>
            <person name="Kijpornyongpan T."/>
            <person name="Mondo S.J."/>
            <person name="Barry K."/>
            <person name="Sandor L."/>
            <person name="Lee J."/>
            <person name="Lipzen A."/>
            <person name="Pangilinan J."/>
            <person name="LaButti K."/>
            <person name="Hainaut M."/>
            <person name="Henrissat B."/>
            <person name="Grigoriev I.V."/>
            <person name="Spatafora J.W."/>
            <person name="Aime M.C."/>
        </authorList>
    </citation>
    <scope>NUCLEOTIDE SEQUENCE [LARGE SCALE GENOMIC DNA]</scope>
    <source>
        <strain evidence="1 2">MCA 4718</strain>
    </source>
</reference>
<accession>A0A316UAL8</accession>
<proteinExistence type="predicted"/>
<keyword evidence="2" id="KW-1185">Reference proteome</keyword>
<evidence type="ECO:0000313" key="2">
    <source>
        <dbReference type="Proteomes" id="UP000245942"/>
    </source>
</evidence>
<dbReference type="RefSeq" id="XP_025349430.1">
    <property type="nucleotide sequence ID" value="XM_025491928.1"/>
</dbReference>
<evidence type="ECO:0000313" key="1">
    <source>
        <dbReference type="EMBL" id="PWN22270.1"/>
    </source>
</evidence>
<dbReference type="Proteomes" id="UP000245942">
    <property type="component" value="Unassembled WGS sequence"/>
</dbReference>
<dbReference type="EMBL" id="KZ819323">
    <property type="protein sequence ID" value="PWN22270.1"/>
    <property type="molecule type" value="Genomic_DNA"/>
</dbReference>